<protein>
    <submittedName>
        <fullName evidence="1">Uncharacterized protein</fullName>
    </submittedName>
</protein>
<evidence type="ECO:0000313" key="2">
    <source>
        <dbReference type="Proteomes" id="UP000246267"/>
    </source>
</evidence>
<evidence type="ECO:0000313" key="1">
    <source>
        <dbReference type="EMBL" id="AWD92378.1"/>
    </source>
</evidence>
<dbReference type="RefSeq" id="YP_009800949.1">
    <property type="nucleotide sequence ID" value="NC_047961.1"/>
</dbReference>
<dbReference type="KEGG" id="vg:54991455"/>
<keyword evidence="2" id="KW-1185">Reference proteome</keyword>
<dbReference type="Proteomes" id="UP000246267">
    <property type="component" value="Segment"/>
</dbReference>
<name>A0A2S1GSL1_9CAUD</name>
<dbReference type="EMBL" id="MH059632">
    <property type="protein sequence ID" value="AWD92378.1"/>
    <property type="molecule type" value="Genomic_DNA"/>
</dbReference>
<reference evidence="1 2" key="1">
    <citation type="journal article" name="Viruses">
        <title>Unlocking the Potential of 46 New Bacteriophages for Biocontrol of Dickeya Solani.</title>
        <authorList>
            <person name="Carstens A.B."/>
            <person name="Djurhuus A.M."/>
            <person name="Kot W."/>
            <person name="Jacobs-Sera D."/>
            <person name="Hatfull G.F."/>
            <person name="Hansen L.H."/>
        </authorList>
    </citation>
    <scope>NUCLEOTIDE SEQUENCE [LARGE SCALE GENOMIC DNA]</scope>
</reference>
<dbReference type="GeneID" id="54991455"/>
<proteinExistence type="predicted"/>
<sequence length="75" mass="9221">MSVTKPIVRVLRHPNGYFQVQYRTKLFFFNLWHNHQLYENYDEAFKEAKRIRKQRTMETVVVAELYEEVYHGPND</sequence>
<accession>A0A2S1GSL1</accession>
<organism evidence="1 2">
    <name type="scientific">Dickeya phage Dagda</name>
    <dbReference type="NCBI Taxonomy" id="2163630"/>
    <lineage>
        <taxon>Viruses</taxon>
        <taxon>Duplodnaviria</taxon>
        <taxon>Heunggongvirae</taxon>
        <taxon>Uroviricota</taxon>
        <taxon>Caudoviricetes</taxon>
        <taxon>Autographivirales</taxon>
        <taxon>Autotranscriptaviridae</taxon>
        <taxon>Studiervirinae</taxon>
        <taxon>Aarhusvirus</taxon>
        <taxon>Aarhusvirus dagda</taxon>
    </lineage>
</organism>